<organism evidence="5 6">
    <name type="scientific">Polaromonas jejuensis</name>
    <dbReference type="NCBI Taxonomy" id="457502"/>
    <lineage>
        <taxon>Bacteria</taxon>
        <taxon>Pseudomonadati</taxon>
        <taxon>Pseudomonadota</taxon>
        <taxon>Betaproteobacteria</taxon>
        <taxon>Burkholderiales</taxon>
        <taxon>Comamonadaceae</taxon>
        <taxon>Polaromonas</taxon>
    </lineage>
</organism>
<evidence type="ECO:0000313" key="5">
    <source>
        <dbReference type="EMBL" id="MFC5524002.1"/>
    </source>
</evidence>
<dbReference type="InterPro" id="IPR023346">
    <property type="entry name" value="Lysozyme-like_dom_sf"/>
</dbReference>
<evidence type="ECO:0000313" key="6">
    <source>
        <dbReference type="Proteomes" id="UP001596084"/>
    </source>
</evidence>
<dbReference type="Proteomes" id="UP001596084">
    <property type="component" value="Unassembled WGS sequence"/>
</dbReference>
<evidence type="ECO:0000256" key="4">
    <source>
        <dbReference type="RuleBase" id="RU003788"/>
    </source>
</evidence>
<keyword evidence="1 4" id="KW-0929">Antimicrobial</keyword>
<protein>
    <recommendedName>
        <fullName evidence="4">Lysozyme</fullName>
        <ecNumber evidence="4">3.2.1.17</ecNumber>
    </recommendedName>
</protein>
<keyword evidence="6" id="KW-1185">Reference proteome</keyword>
<comment type="catalytic activity">
    <reaction evidence="4">
        <text>Hydrolysis of (1-&gt;4)-beta-linkages between N-acetylmuramic acid and N-acetyl-D-glucosamine residues in a peptidoglycan and between N-acetyl-D-glucosamine residues in chitodextrins.</text>
        <dbReference type="EC" id="3.2.1.17"/>
    </reaction>
</comment>
<reference evidence="6" key="1">
    <citation type="journal article" date="2019" name="Int. J. Syst. Evol. Microbiol.">
        <title>The Global Catalogue of Microorganisms (GCM) 10K type strain sequencing project: providing services to taxonomists for standard genome sequencing and annotation.</title>
        <authorList>
            <consortium name="The Broad Institute Genomics Platform"/>
            <consortium name="The Broad Institute Genome Sequencing Center for Infectious Disease"/>
            <person name="Wu L."/>
            <person name="Ma J."/>
        </authorList>
    </citation>
    <scope>NUCLEOTIDE SEQUENCE [LARGE SCALE GENOMIC DNA]</scope>
    <source>
        <strain evidence="6">CGMCC 4.7277</strain>
    </source>
</reference>
<dbReference type="PANTHER" id="PTHR38107">
    <property type="match status" value="1"/>
</dbReference>
<evidence type="ECO:0000256" key="2">
    <source>
        <dbReference type="ARBA" id="ARBA00022638"/>
    </source>
</evidence>
<comment type="similarity">
    <text evidence="4">Belongs to the glycosyl hydrolase 24 family.</text>
</comment>
<evidence type="ECO:0000256" key="3">
    <source>
        <dbReference type="ARBA" id="ARBA00023200"/>
    </source>
</evidence>
<dbReference type="CDD" id="cd00737">
    <property type="entry name" value="lyz_endolysin_autolysin"/>
    <property type="match status" value="1"/>
</dbReference>
<keyword evidence="4" id="KW-0378">Hydrolase</keyword>
<dbReference type="InterPro" id="IPR051018">
    <property type="entry name" value="Bacteriophage_GH24"/>
</dbReference>
<dbReference type="SUPFAM" id="SSF53955">
    <property type="entry name" value="Lysozyme-like"/>
    <property type="match status" value="1"/>
</dbReference>
<keyword evidence="3" id="KW-1035">Host cytoplasm</keyword>
<dbReference type="EC" id="3.2.1.17" evidence="4"/>
<gene>
    <name evidence="5" type="ORF">ACFPP7_24285</name>
</gene>
<keyword evidence="4" id="KW-0326">Glycosidase</keyword>
<dbReference type="RefSeq" id="WP_245660617.1">
    <property type="nucleotide sequence ID" value="NZ_JBHSMX010000066.1"/>
</dbReference>
<comment type="caution">
    <text evidence="5">The sequence shown here is derived from an EMBL/GenBank/DDBJ whole genome shotgun (WGS) entry which is preliminary data.</text>
</comment>
<dbReference type="Gene3D" id="1.10.530.40">
    <property type="match status" value="1"/>
</dbReference>
<sequence>MDWFTDLAMQTAAALCRRFEGLYLTPYLCPAGVPTIGYGATYYLDGRRVQLTDPPITRETALVMLKEVVRTVYLPAVLKLCPGVPDPNKLAALIDFAFNLGSGQLRASTLRKRVNAQQWHLVPTELRKWIRGGGRVLRGLVLRREAEAALI</sequence>
<dbReference type="InterPro" id="IPR033907">
    <property type="entry name" value="Endolysin_autolysin"/>
</dbReference>
<keyword evidence="2 4" id="KW-0081">Bacteriolytic enzyme</keyword>
<name>A0ABW0QII3_9BURK</name>
<dbReference type="InterPro" id="IPR023347">
    <property type="entry name" value="Lysozyme_dom_sf"/>
</dbReference>
<dbReference type="PANTHER" id="PTHR38107:SF3">
    <property type="entry name" value="LYSOZYME RRRD-RELATED"/>
    <property type="match status" value="1"/>
</dbReference>
<dbReference type="EMBL" id="JBHSMX010000066">
    <property type="protein sequence ID" value="MFC5524002.1"/>
    <property type="molecule type" value="Genomic_DNA"/>
</dbReference>
<accession>A0ABW0QII3</accession>
<dbReference type="Pfam" id="PF00959">
    <property type="entry name" value="Phage_lysozyme"/>
    <property type="match status" value="1"/>
</dbReference>
<proteinExistence type="inferred from homology"/>
<evidence type="ECO:0000256" key="1">
    <source>
        <dbReference type="ARBA" id="ARBA00022529"/>
    </source>
</evidence>
<dbReference type="InterPro" id="IPR002196">
    <property type="entry name" value="Glyco_hydro_24"/>
</dbReference>